<dbReference type="EMBL" id="CM041549">
    <property type="protein sequence ID" value="KAI3356919.1"/>
    <property type="molecule type" value="Genomic_DNA"/>
</dbReference>
<proteinExistence type="predicted"/>
<gene>
    <name evidence="1" type="ORF">L3Q82_003350</name>
</gene>
<evidence type="ECO:0000313" key="1">
    <source>
        <dbReference type="EMBL" id="KAI3356919.1"/>
    </source>
</evidence>
<keyword evidence="2" id="KW-1185">Reference proteome</keyword>
<comment type="caution">
    <text evidence="1">The sequence shown here is derived from an EMBL/GenBank/DDBJ whole genome shotgun (WGS) entry which is preliminary data.</text>
</comment>
<organism evidence="1 2">
    <name type="scientific">Scortum barcoo</name>
    <name type="common">barcoo grunter</name>
    <dbReference type="NCBI Taxonomy" id="214431"/>
    <lineage>
        <taxon>Eukaryota</taxon>
        <taxon>Metazoa</taxon>
        <taxon>Chordata</taxon>
        <taxon>Craniata</taxon>
        <taxon>Vertebrata</taxon>
        <taxon>Euteleostomi</taxon>
        <taxon>Actinopterygii</taxon>
        <taxon>Neopterygii</taxon>
        <taxon>Teleostei</taxon>
        <taxon>Neoteleostei</taxon>
        <taxon>Acanthomorphata</taxon>
        <taxon>Eupercaria</taxon>
        <taxon>Centrarchiformes</taxon>
        <taxon>Terapontoidei</taxon>
        <taxon>Terapontidae</taxon>
        <taxon>Scortum</taxon>
    </lineage>
</organism>
<name>A0ACB8VND9_9TELE</name>
<accession>A0ACB8VND9</accession>
<reference evidence="1" key="1">
    <citation type="submission" date="2022-04" db="EMBL/GenBank/DDBJ databases">
        <title>Jade perch genome.</title>
        <authorList>
            <person name="Chao B."/>
        </authorList>
    </citation>
    <scope>NUCLEOTIDE SEQUENCE</scope>
    <source>
        <strain evidence="1">CB-2022</strain>
    </source>
</reference>
<protein>
    <submittedName>
        <fullName evidence="1">Uncharacterized protein</fullName>
    </submittedName>
</protein>
<dbReference type="Proteomes" id="UP000831701">
    <property type="component" value="Chromosome 19"/>
</dbReference>
<evidence type="ECO:0000313" key="2">
    <source>
        <dbReference type="Proteomes" id="UP000831701"/>
    </source>
</evidence>
<sequence>MRRHHGPPSSPLDIHIKTLISAYKALHDTVSYRYCKNKPYPKSRFCRGVPDPKIRIFDLGRKKAKVDEFPLCGHMVSDEYEQLSSEALEAARICANKYMVKTCGKDGFHIRMRLHPFHVIRINKMLSCAGADRLQTGMRGAFGKPQGTVARVHIGQVIMSVRTKAQNKEHVVEALRRAKFKFPGRQKIHISKKYGFTKFNACDFDDMMAEKRLIPDGCGVNSALSNCPRAFSQRSLFLTALLMVVKDQCINSTTESLNSTSTDSWQSTMSSFYMMYKVLGQLTTVLPGLFLARLGDRGWRKTPIVVPLVGFILARKMIRKCMKKVGYGNASGFLIILSSFLSAMLMLRWVGDLTLITHAAGILLMAFVSTTYMFYIGVVLTLLQLSLKVSSVVCNLLYHQIYQHTLSWFPGFVFIISSIITTVAIIPLRPDLACSHIVPPTGNTVARQASSFRREEEERHKQTLQAEELTGCLDTTGCFCETSSDSTLDYTLSAMRSSSLLLLSVLVGVCGVEAASDFKICAFNLQHFGESKSKKTNVMHTLVRIISRCDVCLLQEVRDSKGKAVPDLLDQLNRYDLAHKYEAVSSGRLGRSESYQEQYVFVHRTDTVTVTGEYQYPDNRPGRVDIFSREPFVVRFKAPQTVIKEFVLIPQHTTPTNTTTELDALYDVLQDVRKMWKMENVMLLGDFNADCGYLAKKNRKLVRLITDKSLFWLIADETDTTVRSTTSCTYDRIVVHGETFARAIVPFSAKPFNFQVQYSLSEEQALEVSDHYPVEVQLKKVEVSRSFGTSLTSTGTKHQKTFHTKFFSLFVLSHLVFQILRSALYLEAKPAPIFNLQKFDVAT</sequence>